<reference evidence="2 3" key="1">
    <citation type="submission" date="2017-07" db="EMBL/GenBank/DDBJ databases">
        <title>Draft Genome Sequences of Select Purple Nonsulfur Bacteria.</title>
        <authorList>
            <person name="Lasarre B."/>
            <person name="Mckinlay J.B."/>
        </authorList>
    </citation>
    <scope>NUCLEOTIDE SEQUENCE [LARGE SCALE GENOMIC DNA]</scope>
    <source>
        <strain evidence="2 3">DSM 5909</strain>
    </source>
</reference>
<keyword evidence="3" id="KW-1185">Reference proteome</keyword>
<sequence length="104" mass="11080">MTNVVPFVKRHRENRGEAETPSEDGVISFEAAALRGQLEYLAFLLGTLEESLDVIFANIEDLAAPEATAGLAEQVGSLRDSTAQVAKRVGEAVHLLGTGETPES</sequence>
<evidence type="ECO:0008006" key="4">
    <source>
        <dbReference type="Google" id="ProtNLM"/>
    </source>
</evidence>
<evidence type="ECO:0000313" key="2">
    <source>
        <dbReference type="EMBL" id="RAI45572.1"/>
    </source>
</evidence>
<dbReference type="EMBL" id="NPEX01000012">
    <property type="protein sequence ID" value="RAI45572.1"/>
    <property type="molecule type" value="Genomic_DNA"/>
</dbReference>
<feature type="region of interest" description="Disordered" evidence="1">
    <location>
        <begin position="1"/>
        <end position="22"/>
    </location>
</feature>
<gene>
    <name evidence="2" type="ORF">CH341_03185</name>
</gene>
<name>A0A327L7U1_9BRAD</name>
<evidence type="ECO:0000256" key="1">
    <source>
        <dbReference type="SAM" id="MobiDB-lite"/>
    </source>
</evidence>
<accession>A0A327L7U1</accession>
<evidence type="ECO:0000313" key="3">
    <source>
        <dbReference type="Proteomes" id="UP000249130"/>
    </source>
</evidence>
<protein>
    <recommendedName>
        <fullName evidence="4">Chemotaxis protein</fullName>
    </recommendedName>
</protein>
<dbReference type="RefSeq" id="WP_111417587.1">
    <property type="nucleotide sequence ID" value="NZ_NPEX01000012.1"/>
</dbReference>
<comment type="caution">
    <text evidence="2">The sequence shown here is derived from an EMBL/GenBank/DDBJ whole genome shotgun (WGS) entry which is preliminary data.</text>
</comment>
<organism evidence="2 3">
    <name type="scientific">Rhodoplanes roseus</name>
    <dbReference type="NCBI Taxonomy" id="29409"/>
    <lineage>
        <taxon>Bacteria</taxon>
        <taxon>Pseudomonadati</taxon>
        <taxon>Pseudomonadota</taxon>
        <taxon>Alphaproteobacteria</taxon>
        <taxon>Hyphomicrobiales</taxon>
        <taxon>Nitrobacteraceae</taxon>
        <taxon>Rhodoplanes</taxon>
    </lineage>
</organism>
<dbReference type="AlphaFoldDB" id="A0A327L7U1"/>
<proteinExistence type="predicted"/>
<dbReference type="Proteomes" id="UP000249130">
    <property type="component" value="Unassembled WGS sequence"/>
</dbReference>